<evidence type="ECO:0000313" key="5">
    <source>
        <dbReference type="Proteomes" id="UP000663827"/>
    </source>
</evidence>
<dbReference type="GO" id="GO:0020037">
    <property type="term" value="F:heme binding"/>
    <property type="evidence" value="ECO:0007669"/>
    <property type="project" value="InterPro"/>
</dbReference>
<dbReference type="AlphaFoldDB" id="A0A8H3DZ13"/>
<dbReference type="GO" id="GO:0042744">
    <property type="term" value="P:hydrogen peroxide catabolic process"/>
    <property type="evidence" value="ECO:0007669"/>
    <property type="project" value="UniProtKB-KW"/>
</dbReference>
<dbReference type="SUPFAM" id="SSF56634">
    <property type="entry name" value="Heme-dependent catalase-like"/>
    <property type="match status" value="1"/>
</dbReference>
<evidence type="ECO:0000313" key="4">
    <source>
        <dbReference type="EMBL" id="CAE7156271.1"/>
    </source>
</evidence>
<dbReference type="InterPro" id="IPR020835">
    <property type="entry name" value="Catalase_sf"/>
</dbReference>
<dbReference type="SMART" id="SM01060">
    <property type="entry name" value="Catalase"/>
    <property type="match status" value="1"/>
</dbReference>
<dbReference type="PROSITE" id="PS00438">
    <property type="entry name" value="CATALASE_2"/>
    <property type="match status" value="1"/>
</dbReference>
<dbReference type="InterPro" id="IPR018028">
    <property type="entry name" value="Catalase"/>
</dbReference>
<comment type="similarity">
    <text evidence="1">Belongs to the catalase family.</text>
</comment>
<dbReference type="GO" id="GO:0005777">
    <property type="term" value="C:peroxisome"/>
    <property type="evidence" value="ECO:0007669"/>
    <property type="project" value="TreeGrafter"/>
</dbReference>
<proteinExistence type="inferred from homology"/>
<comment type="caution">
    <text evidence="4">The sequence shown here is derived from an EMBL/GenBank/DDBJ whole genome shotgun (WGS) entry which is preliminary data.</text>
</comment>
<dbReference type="GO" id="GO:0005739">
    <property type="term" value="C:mitochondrion"/>
    <property type="evidence" value="ECO:0007669"/>
    <property type="project" value="TreeGrafter"/>
</dbReference>
<accession>A0A8H3DZ13</accession>
<dbReference type="Pfam" id="PF00199">
    <property type="entry name" value="Catalase"/>
    <property type="match status" value="1"/>
</dbReference>
<dbReference type="EMBL" id="CAJNJQ010001957">
    <property type="protein sequence ID" value="CAE7156271.1"/>
    <property type="molecule type" value="Genomic_DNA"/>
</dbReference>
<evidence type="ECO:0000256" key="2">
    <source>
        <dbReference type="ARBA" id="ARBA00023324"/>
    </source>
</evidence>
<dbReference type="Gene3D" id="2.40.180.10">
    <property type="entry name" value="Catalase core domain"/>
    <property type="match status" value="1"/>
</dbReference>
<evidence type="ECO:0000256" key="1">
    <source>
        <dbReference type="ARBA" id="ARBA00005329"/>
    </source>
</evidence>
<dbReference type="GO" id="GO:0004096">
    <property type="term" value="F:catalase activity"/>
    <property type="evidence" value="ECO:0007669"/>
    <property type="project" value="InterPro"/>
</dbReference>
<dbReference type="PROSITE" id="PS51402">
    <property type="entry name" value="CATALASE_3"/>
    <property type="match status" value="1"/>
</dbReference>
<dbReference type="InterPro" id="IPR011614">
    <property type="entry name" value="Catalase_core"/>
</dbReference>
<dbReference type="Proteomes" id="UP000663827">
    <property type="component" value="Unassembled WGS sequence"/>
</dbReference>
<name>A0A8H3DZ13_9AGAM</name>
<keyword evidence="2" id="KW-0376">Hydrogen peroxide</keyword>
<evidence type="ECO:0000259" key="3">
    <source>
        <dbReference type="SMART" id="SM01060"/>
    </source>
</evidence>
<sequence>MTSFIQETLSKLPGVDPRVAQRNQAFSGLNDGPAATASRLAGLVQESHAKDDSPIYTSNFGQPLHDSAHALNIGGIPYQGDALMLEKQQAFDRGKIVERIVHPCGSSAFGYFQVTGDVSHLTKAAFLQPGKKTPAYTRFSTVTYGREFPDSARNPRGFATKFYTEEGECSRSHFIQIELNQIALDAAKSSVVFTLTEEVASPGKAALDSFVNQVFKKVPQDHGRELLDRIQAVGLEDIKGVLKARVLPLFDPETSIAVVASAASKSSDIADGLRSSGFDVVVSTLDSSGDESTEDSD</sequence>
<reference evidence="4" key="1">
    <citation type="submission" date="2021-01" db="EMBL/GenBank/DDBJ databases">
        <authorList>
            <person name="Kaushik A."/>
        </authorList>
    </citation>
    <scope>NUCLEOTIDE SEQUENCE</scope>
    <source>
        <strain evidence="4">AG5</strain>
    </source>
</reference>
<feature type="domain" description="Catalase core" evidence="3">
    <location>
        <begin position="57"/>
        <end position="297"/>
    </location>
</feature>
<keyword evidence="2" id="KW-0560">Oxidoreductase</keyword>
<gene>
    <name evidence="4" type="ORF">RDB_LOCUS94254</name>
</gene>
<dbReference type="PRINTS" id="PR00067">
    <property type="entry name" value="CATALASE"/>
</dbReference>
<dbReference type="PANTHER" id="PTHR11465:SF13">
    <property type="entry name" value="CATALASE (EUROFUNG)"/>
    <property type="match status" value="1"/>
</dbReference>
<dbReference type="PANTHER" id="PTHR11465">
    <property type="entry name" value="CATALASE"/>
    <property type="match status" value="1"/>
</dbReference>
<organism evidence="4 5">
    <name type="scientific">Rhizoctonia solani</name>
    <dbReference type="NCBI Taxonomy" id="456999"/>
    <lineage>
        <taxon>Eukaryota</taxon>
        <taxon>Fungi</taxon>
        <taxon>Dikarya</taxon>
        <taxon>Basidiomycota</taxon>
        <taxon>Agaricomycotina</taxon>
        <taxon>Agaricomycetes</taxon>
        <taxon>Cantharellales</taxon>
        <taxon>Ceratobasidiaceae</taxon>
        <taxon>Rhizoctonia</taxon>
    </lineage>
</organism>
<protein>
    <recommendedName>
        <fullName evidence="3">Catalase core domain-containing protein</fullName>
    </recommendedName>
</protein>
<dbReference type="GO" id="GO:0042542">
    <property type="term" value="P:response to hydrogen peroxide"/>
    <property type="evidence" value="ECO:0007669"/>
    <property type="project" value="TreeGrafter"/>
</dbReference>
<keyword evidence="2" id="KW-0575">Peroxidase</keyword>
<dbReference type="InterPro" id="IPR024708">
    <property type="entry name" value="Catalase_AS"/>
</dbReference>